<feature type="compositionally biased region" description="Basic and acidic residues" evidence="1">
    <location>
        <begin position="23"/>
        <end position="33"/>
    </location>
</feature>
<dbReference type="AlphaFoldDB" id="A0A806KNZ9"/>
<feature type="domain" description="Lcl C-terminal" evidence="2">
    <location>
        <begin position="232"/>
        <end position="311"/>
    </location>
</feature>
<dbReference type="InterPro" id="IPR025640">
    <property type="entry name" value="GYF_2"/>
</dbReference>
<sequence length="313" mass="34349">MATPEDELYQLYMMGQITHEEYEAERAKLKGGEEPASPAPQPAASAPAAQPAAEEWYVAVNNAQQGPYNKAKVAAMLKSEEIKRDTPVWKKGMAGWTVISNVPELQDIIAELPPPVEAPPVAEAVPEMLTTPVRETVNEYTKAAEQGDEDAKKALERVKTYKPGDRGPAGGIIFYDKGNNADGWRYLEAAPVDFKKTGWGIVDVETKTGIGCGKRNTDLIAAALKSKGYSGNAAQLCAEYTLNGYNDWFLPSKEELNQLYINRASVGNMGTSLYWSSSQSDEDKAWFQGFSNAYQNVNSKMYSLNSVRAIRAF</sequence>
<organism evidence="4">
    <name type="scientific">uncultured bacterium contig00151</name>
    <dbReference type="NCBI Taxonomy" id="1181590"/>
    <lineage>
        <taxon>Bacteria</taxon>
        <taxon>environmental samples</taxon>
    </lineage>
</organism>
<feature type="domain" description="GYF" evidence="3">
    <location>
        <begin position="56"/>
        <end position="105"/>
    </location>
</feature>
<dbReference type="InterPro" id="IPR011460">
    <property type="entry name" value="Lcl_C"/>
</dbReference>
<feature type="compositionally biased region" description="Low complexity" evidence="1">
    <location>
        <begin position="42"/>
        <end position="52"/>
    </location>
</feature>
<evidence type="ECO:0000259" key="3">
    <source>
        <dbReference type="Pfam" id="PF14237"/>
    </source>
</evidence>
<dbReference type="Pfam" id="PF14237">
    <property type="entry name" value="GYF_2"/>
    <property type="match status" value="1"/>
</dbReference>
<evidence type="ECO:0000313" key="4">
    <source>
        <dbReference type="EMBL" id="AGS53961.1"/>
    </source>
</evidence>
<evidence type="ECO:0000256" key="1">
    <source>
        <dbReference type="SAM" id="MobiDB-lite"/>
    </source>
</evidence>
<reference evidence="4" key="1">
    <citation type="submission" date="2012-03" db="EMBL/GenBank/DDBJ databases">
        <title>Functional metagenomics reveals considerable lignocellulase gene clusters in the gut microbiome of a wood-feeding higher termite.</title>
        <authorList>
            <person name="Liu N."/>
        </authorList>
    </citation>
    <scope>NUCLEOTIDE SEQUENCE</scope>
</reference>
<evidence type="ECO:0000259" key="2">
    <source>
        <dbReference type="Pfam" id="PF07603"/>
    </source>
</evidence>
<feature type="region of interest" description="Disordered" evidence="1">
    <location>
        <begin position="23"/>
        <end position="52"/>
    </location>
</feature>
<protein>
    <submittedName>
        <fullName evidence="4">Pentapeptide repeat protein</fullName>
    </submittedName>
</protein>
<proteinExistence type="predicted"/>
<name>A0A806KNZ9_9BACT</name>
<dbReference type="Pfam" id="PF07603">
    <property type="entry name" value="Lcl_C"/>
    <property type="match status" value="1"/>
</dbReference>
<dbReference type="EMBL" id="JQ844263">
    <property type="protein sequence ID" value="AGS53961.1"/>
    <property type="molecule type" value="Genomic_DNA"/>
</dbReference>
<accession>A0A806KNZ9</accession>